<keyword evidence="1" id="KW-0732">Signal</keyword>
<keyword evidence="3" id="KW-1185">Reference proteome</keyword>
<evidence type="ECO:0000256" key="1">
    <source>
        <dbReference type="SAM" id="SignalP"/>
    </source>
</evidence>
<feature type="signal peptide" evidence="1">
    <location>
        <begin position="1"/>
        <end position="25"/>
    </location>
</feature>
<dbReference type="EMBL" id="JACMSC010000001">
    <property type="protein sequence ID" value="KAG6538753.1"/>
    <property type="molecule type" value="Genomic_DNA"/>
</dbReference>
<gene>
    <name evidence="2" type="ORF">ZIOFF_003881</name>
</gene>
<protein>
    <submittedName>
        <fullName evidence="2">Uncharacterized protein</fullName>
    </submittedName>
</protein>
<name>A0A8J5IAC0_ZINOF</name>
<organism evidence="2 3">
    <name type="scientific">Zingiber officinale</name>
    <name type="common">Ginger</name>
    <name type="synonym">Amomum zingiber</name>
    <dbReference type="NCBI Taxonomy" id="94328"/>
    <lineage>
        <taxon>Eukaryota</taxon>
        <taxon>Viridiplantae</taxon>
        <taxon>Streptophyta</taxon>
        <taxon>Embryophyta</taxon>
        <taxon>Tracheophyta</taxon>
        <taxon>Spermatophyta</taxon>
        <taxon>Magnoliopsida</taxon>
        <taxon>Liliopsida</taxon>
        <taxon>Zingiberales</taxon>
        <taxon>Zingiberaceae</taxon>
        <taxon>Zingiber</taxon>
    </lineage>
</organism>
<feature type="chain" id="PRO_5035329416" evidence="1">
    <location>
        <begin position="26"/>
        <end position="82"/>
    </location>
</feature>
<dbReference type="AlphaFoldDB" id="A0A8J5IAC0"/>
<reference evidence="2 3" key="1">
    <citation type="submission" date="2020-08" db="EMBL/GenBank/DDBJ databases">
        <title>Plant Genome Project.</title>
        <authorList>
            <person name="Zhang R.-G."/>
        </authorList>
    </citation>
    <scope>NUCLEOTIDE SEQUENCE [LARGE SCALE GENOMIC DNA]</scope>
    <source>
        <tissue evidence="2">Rhizome</tissue>
    </source>
</reference>
<proteinExistence type="predicted"/>
<evidence type="ECO:0000313" key="2">
    <source>
        <dbReference type="EMBL" id="KAG6538753.1"/>
    </source>
</evidence>
<accession>A0A8J5IAC0</accession>
<sequence>MSTLDVNFCCLLLLSEMNGIWVVAAVGFKVRRPEIPSTVNRHVAAIIESCWASANEAAASFHCITANMIDVTTQFSLCLVEN</sequence>
<dbReference type="Proteomes" id="UP000734854">
    <property type="component" value="Unassembled WGS sequence"/>
</dbReference>
<evidence type="ECO:0000313" key="3">
    <source>
        <dbReference type="Proteomes" id="UP000734854"/>
    </source>
</evidence>
<comment type="caution">
    <text evidence="2">The sequence shown here is derived from an EMBL/GenBank/DDBJ whole genome shotgun (WGS) entry which is preliminary data.</text>
</comment>